<dbReference type="Proteomes" id="UP000315750">
    <property type="component" value="Chromosome"/>
</dbReference>
<dbReference type="KEGG" id="amuc:Pan181_23940"/>
<evidence type="ECO:0000313" key="2">
    <source>
        <dbReference type="Proteomes" id="UP000315750"/>
    </source>
</evidence>
<dbReference type="EMBL" id="CP036278">
    <property type="protein sequence ID" value="QDU56189.1"/>
    <property type="molecule type" value="Genomic_DNA"/>
</dbReference>
<name>A0A518AN82_9BACT</name>
<protein>
    <submittedName>
        <fullName evidence="1">Uncharacterized protein</fullName>
    </submittedName>
</protein>
<dbReference type="AlphaFoldDB" id="A0A518AN82"/>
<organism evidence="1 2">
    <name type="scientific">Aeoliella mucimassa</name>
    <dbReference type="NCBI Taxonomy" id="2527972"/>
    <lineage>
        <taxon>Bacteria</taxon>
        <taxon>Pseudomonadati</taxon>
        <taxon>Planctomycetota</taxon>
        <taxon>Planctomycetia</taxon>
        <taxon>Pirellulales</taxon>
        <taxon>Lacipirellulaceae</taxon>
        <taxon>Aeoliella</taxon>
    </lineage>
</organism>
<evidence type="ECO:0000313" key="1">
    <source>
        <dbReference type="EMBL" id="QDU56189.1"/>
    </source>
</evidence>
<sequence>MGAFPLDALVPKPAGKLVGVLTGPQPTSKFINEETPVALPRCFGRFAHALSPGAECAIVDCPAQSVRGTLQEVGNVTIRQPTGPDLVFNPTEFVQDRFVVLRVTTYVVCRVNQPSVVGDIDVKPTSTAPFQQIAELLLCFKRNQVVSDLAGSFLSKCFAKGGSRSVVIQCLYWGTTNIMHQRAVFGYTVNVLALDGQVRWRGGCRGFG</sequence>
<proteinExistence type="predicted"/>
<keyword evidence="2" id="KW-1185">Reference proteome</keyword>
<reference evidence="1 2" key="1">
    <citation type="submission" date="2019-02" db="EMBL/GenBank/DDBJ databases">
        <title>Deep-cultivation of Planctomycetes and their phenomic and genomic characterization uncovers novel biology.</title>
        <authorList>
            <person name="Wiegand S."/>
            <person name="Jogler M."/>
            <person name="Boedeker C."/>
            <person name="Pinto D."/>
            <person name="Vollmers J."/>
            <person name="Rivas-Marin E."/>
            <person name="Kohn T."/>
            <person name="Peeters S.H."/>
            <person name="Heuer A."/>
            <person name="Rast P."/>
            <person name="Oberbeckmann S."/>
            <person name="Bunk B."/>
            <person name="Jeske O."/>
            <person name="Meyerdierks A."/>
            <person name="Storesund J.E."/>
            <person name="Kallscheuer N."/>
            <person name="Luecker S."/>
            <person name="Lage O.M."/>
            <person name="Pohl T."/>
            <person name="Merkel B.J."/>
            <person name="Hornburger P."/>
            <person name="Mueller R.-W."/>
            <person name="Bruemmer F."/>
            <person name="Labrenz M."/>
            <person name="Spormann A.M."/>
            <person name="Op den Camp H."/>
            <person name="Overmann J."/>
            <person name="Amann R."/>
            <person name="Jetten M.S.M."/>
            <person name="Mascher T."/>
            <person name="Medema M.H."/>
            <person name="Devos D.P."/>
            <person name="Kaster A.-K."/>
            <person name="Ovreas L."/>
            <person name="Rohde M."/>
            <person name="Galperin M.Y."/>
            <person name="Jogler C."/>
        </authorList>
    </citation>
    <scope>NUCLEOTIDE SEQUENCE [LARGE SCALE GENOMIC DNA]</scope>
    <source>
        <strain evidence="1 2">Pan181</strain>
    </source>
</reference>
<accession>A0A518AN82</accession>
<gene>
    <name evidence="1" type="ORF">Pan181_23940</name>
</gene>